<evidence type="ECO:0000313" key="2">
    <source>
        <dbReference type="EMBL" id="KAB7516715.1"/>
    </source>
</evidence>
<dbReference type="Proteomes" id="UP000326302">
    <property type="component" value="Unassembled WGS sequence"/>
</dbReference>
<dbReference type="Proteomes" id="UP000326865">
    <property type="component" value="Unassembled WGS sequence"/>
</dbReference>
<name>A0A5N5UD95_9EURY</name>
<dbReference type="EMBL" id="QKKZ01000001">
    <property type="protein sequence ID" value="KAB7516072.1"/>
    <property type="molecule type" value="Genomic_DNA"/>
</dbReference>
<evidence type="ECO:0000313" key="5">
    <source>
        <dbReference type="Proteomes" id="UP000326302"/>
    </source>
</evidence>
<dbReference type="RefSeq" id="WP_152119601.1">
    <property type="nucleotide sequence ID" value="NZ_QJOW01000002.1"/>
</dbReference>
<proteinExistence type="predicted"/>
<protein>
    <submittedName>
        <fullName evidence="2">Uncharacterized protein</fullName>
    </submittedName>
</protein>
<accession>A0A5N5UD95</accession>
<organism evidence="2 5">
    <name type="scientific">Halosegnis rubeus</name>
    <dbReference type="NCBI Taxonomy" id="2212850"/>
    <lineage>
        <taxon>Archaea</taxon>
        <taxon>Methanobacteriati</taxon>
        <taxon>Methanobacteriota</taxon>
        <taxon>Stenosarchaea group</taxon>
        <taxon>Halobacteria</taxon>
        <taxon>Halobacteriales</taxon>
        <taxon>Natronomonadaceae</taxon>
        <taxon>Halosegnis</taxon>
    </lineage>
</organism>
<dbReference type="EMBL" id="QMDY01000001">
    <property type="protein sequence ID" value="KAB7520154.1"/>
    <property type="molecule type" value="Genomic_DNA"/>
</dbReference>
<comment type="caution">
    <text evidence="2">The sequence shown here is derived from an EMBL/GenBank/DDBJ whole genome shotgun (WGS) entry which is preliminary data.</text>
</comment>
<dbReference type="OrthoDB" id="242474at2157"/>
<dbReference type="AlphaFoldDB" id="A0A5N5UD95"/>
<gene>
    <name evidence="1" type="ORF">DM867_02710</name>
    <name evidence="2" type="ORF">DMP03_04935</name>
    <name evidence="3" type="ORF">DP108_02580</name>
</gene>
<evidence type="ECO:0000313" key="1">
    <source>
        <dbReference type="EMBL" id="KAB7516072.1"/>
    </source>
</evidence>
<accession>A0A5N5UF25</accession>
<dbReference type="EMBL" id="QJOW01000002">
    <property type="protein sequence ID" value="KAB7516715.1"/>
    <property type="molecule type" value="Genomic_DNA"/>
</dbReference>
<evidence type="ECO:0000313" key="6">
    <source>
        <dbReference type="Proteomes" id="UP000326865"/>
    </source>
</evidence>
<sequence>MRRSTLVLLALLFVVVLAASAVGSAPPPVDVCGICGLADDEGYPPDQPDAVILDSSLTVTVAEDGTTRWVETATVGEATARRLRTDESYRERVVESERIVTRPRNLTATLDGQRVTVRYGGQRPATRRLGGVVVFDFDQSSYRPSIGEYAVTVRGPGETVPRLIPGNGERANETVVWPTAATDGFGRTQVVFGPSGPVGAVFGYAVARPLRVVVGALLGGAILVVGRRVSRSP</sequence>
<reference evidence="4 5" key="1">
    <citation type="submission" date="2019-10" db="EMBL/GenBank/DDBJ databases">
        <title>Unraveling microbial dark matter from salterns through culturing: the case of the genus Halosegnis.</title>
        <authorList>
            <person name="Duran-Viseras A."/>
            <person name="Andrei A.-S."/>
            <person name="Vera-Gargallo B."/>
            <person name="Ghai R."/>
            <person name="Sanchez-Porro C."/>
            <person name="Ventosa A."/>
        </authorList>
    </citation>
    <scope>NUCLEOTIDE SEQUENCE [LARGE SCALE GENOMIC DNA]</scope>
    <source>
        <strain evidence="2 5">F17-44</strain>
        <strain evidence="1 6">F18-79</strain>
        <strain evidence="3 4">F19-13</strain>
    </source>
</reference>
<evidence type="ECO:0000313" key="3">
    <source>
        <dbReference type="EMBL" id="KAB7520154.1"/>
    </source>
</evidence>
<evidence type="ECO:0000313" key="4">
    <source>
        <dbReference type="Proteomes" id="UP000326207"/>
    </source>
</evidence>
<accession>A0A5N5UQQ5</accession>
<keyword evidence="6" id="KW-1185">Reference proteome</keyword>
<dbReference type="Proteomes" id="UP000326207">
    <property type="component" value="Unassembled WGS sequence"/>
</dbReference>